<evidence type="ECO:0000313" key="2">
    <source>
        <dbReference type="EMBL" id="NAS17189.1"/>
    </source>
</evidence>
<dbReference type="Proteomes" id="UP000474042">
    <property type="component" value="Unassembled WGS sequence"/>
</dbReference>
<accession>A0A512TQ67</accession>
<dbReference type="RefSeq" id="WP_002580211.1">
    <property type="nucleotide sequence ID" value="NZ_BKBC01000047.1"/>
</dbReference>
<comment type="caution">
    <text evidence="1">The sequence shown here is derived from an EMBL/GenBank/DDBJ whole genome shotgun (WGS) entry which is preliminary data.</text>
</comment>
<protein>
    <recommendedName>
        <fullName evidence="5">DUF4177 domain-containing protein</fullName>
    </recommendedName>
</protein>
<dbReference type="EMBL" id="WOFV02000009">
    <property type="protein sequence ID" value="NAS17189.1"/>
    <property type="molecule type" value="Genomic_DNA"/>
</dbReference>
<sequence length="59" mass="7145">MKQYEYRIEQIQIEFKSVLIADKSQYNKEISEKLNILGKEGWELAGVDGKWFYFKREIL</sequence>
<evidence type="ECO:0008006" key="5">
    <source>
        <dbReference type="Google" id="ProtNLM"/>
    </source>
</evidence>
<evidence type="ECO:0000313" key="3">
    <source>
        <dbReference type="Proteomes" id="UP000321089"/>
    </source>
</evidence>
<dbReference type="Proteomes" id="UP000321089">
    <property type="component" value="Unassembled WGS sequence"/>
</dbReference>
<evidence type="ECO:0000313" key="1">
    <source>
        <dbReference type="EMBL" id="GEQ22395.1"/>
    </source>
</evidence>
<organism evidence="1 3">
    <name type="scientific">Clostridium butyricum</name>
    <dbReference type="NCBI Taxonomy" id="1492"/>
    <lineage>
        <taxon>Bacteria</taxon>
        <taxon>Bacillati</taxon>
        <taxon>Bacillota</taxon>
        <taxon>Clostridia</taxon>
        <taxon>Eubacteriales</taxon>
        <taxon>Clostridiaceae</taxon>
        <taxon>Clostridium</taxon>
    </lineage>
</organism>
<dbReference type="AlphaFoldDB" id="A0A512TQ67"/>
<proteinExistence type="predicted"/>
<gene>
    <name evidence="1" type="ORF">CBU02nite_29010</name>
    <name evidence="2" type="ORF">GND98_004695</name>
</gene>
<reference evidence="2 4" key="2">
    <citation type="submission" date="2020-01" db="EMBL/GenBank/DDBJ databases">
        <title>Genome sequence of a 1,3-propanediol producer, Clostridium butyricum S3.</title>
        <authorList>
            <person name="Zhou J."/>
        </authorList>
    </citation>
    <scope>NUCLEOTIDE SEQUENCE [LARGE SCALE GENOMIC DNA]</scope>
    <source>
        <strain evidence="2 4">S3</strain>
    </source>
</reference>
<name>A0A512TQ67_CLOBU</name>
<evidence type="ECO:0000313" key="4">
    <source>
        <dbReference type="Proteomes" id="UP000474042"/>
    </source>
</evidence>
<reference evidence="1 3" key="1">
    <citation type="submission" date="2019-07" db="EMBL/GenBank/DDBJ databases">
        <title>Whole genome shotgun sequence of Clostridium butyricum NBRC 3858.</title>
        <authorList>
            <person name="Hosoyama A."/>
            <person name="Uohara A."/>
            <person name="Ohji S."/>
            <person name="Ichikawa N."/>
        </authorList>
    </citation>
    <scope>NUCLEOTIDE SEQUENCE [LARGE SCALE GENOMIC DNA]</scope>
    <source>
        <strain evidence="1 3">NBRC 3858</strain>
    </source>
</reference>
<dbReference type="EMBL" id="BKBC01000047">
    <property type="protein sequence ID" value="GEQ22395.1"/>
    <property type="molecule type" value="Genomic_DNA"/>
</dbReference>